<name>A0A4V6WJZ1_9PEZI</name>
<dbReference type="PANTHER" id="PTHR42085">
    <property type="entry name" value="F-BOX DOMAIN-CONTAINING PROTEIN"/>
    <property type="match status" value="1"/>
</dbReference>
<organism evidence="3 4">
    <name type="scientific">Salinomyces thailandicus</name>
    <dbReference type="NCBI Taxonomy" id="706561"/>
    <lineage>
        <taxon>Eukaryota</taxon>
        <taxon>Fungi</taxon>
        <taxon>Dikarya</taxon>
        <taxon>Ascomycota</taxon>
        <taxon>Pezizomycotina</taxon>
        <taxon>Dothideomycetes</taxon>
        <taxon>Dothideomycetidae</taxon>
        <taxon>Mycosphaerellales</taxon>
        <taxon>Teratosphaeriaceae</taxon>
        <taxon>Salinomyces</taxon>
    </lineage>
</organism>
<evidence type="ECO:0000259" key="2">
    <source>
        <dbReference type="Pfam" id="PF24864"/>
    </source>
</evidence>
<evidence type="ECO:0000313" key="4">
    <source>
        <dbReference type="Proteomes" id="UP000308549"/>
    </source>
</evidence>
<feature type="region of interest" description="Disordered" evidence="1">
    <location>
        <begin position="1"/>
        <end position="33"/>
    </location>
</feature>
<dbReference type="Pfam" id="PF24864">
    <property type="entry name" value="DUF7730"/>
    <property type="match status" value="1"/>
</dbReference>
<sequence>MRGPIPGGVLETQVAPRLMSPKTDDPQSRVSHSTFPFLSLSPELRNRTYDMSFCMPGQLQLASRPTFAHARKRRDGSVQKAADSVLSLLAVNRQIHDEAVGLFYHRNTFVFEHSMRLHAFMQSAGPRRHAFVCNLILHYDSFKRAGVDIADLTFPLLRQLSGLQNLEVIMHGELGHKIVKAFRWQPRCSIDGANPGLIPGIKYLSDLRGIRDIKLRCSILEAKHEDALNHTAFPDFSADSEHACAIKLAAALDHFNAALRKAQEGKVSQELLQDNKWHTRDIFPALV</sequence>
<gene>
    <name evidence="3" type="ORF">B0A50_00149</name>
</gene>
<dbReference type="EMBL" id="NAJL01000001">
    <property type="protein sequence ID" value="TKA34169.1"/>
    <property type="molecule type" value="Genomic_DNA"/>
</dbReference>
<dbReference type="Proteomes" id="UP000308549">
    <property type="component" value="Unassembled WGS sequence"/>
</dbReference>
<comment type="caution">
    <text evidence="3">The sequence shown here is derived from an EMBL/GenBank/DDBJ whole genome shotgun (WGS) entry which is preliminary data.</text>
</comment>
<evidence type="ECO:0000256" key="1">
    <source>
        <dbReference type="SAM" id="MobiDB-lite"/>
    </source>
</evidence>
<dbReference type="PANTHER" id="PTHR42085:SF2">
    <property type="entry name" value="F-BOX DOMAIN-CONTAINING PROTEIN"/>
    <property type="match status" value="1"/>
</dbReference>
<proteinExistence type="predicted"/>
<keyword evidence="4" id="KW-1185">Reference proteome</keyword>
<dbReference type="OrthoDB" id="62952at2759"/>
<protein>
    <recommendedName>
        <fullName evidence="2">DUF7730 domain-containing protein</fullName>
    </recommendedName>
</protein>
<feature type="domain" description="DUF7730" evidence="2">
    <location>
        <begin position="77"/>
        <end position="141"/>
    </location>
</feature>
<reference evidence="3 4" key="1">
    <citation type="submission" date="2017-03" db="EMBL/GenBank/DDBJ databases">
        <title>Genomes of endolithic fungi from Antarctica.</title>
        <authorList>
            <person name="Coleine C."/>
            <person name="Masonjones S."/>
            <person name="Stajich J.E."/>
        </authorList>
    </citation>
    <scope>NUCLEOTIDE SEQUENCE [LARGE SCALE GENOMIC DNA]</scope>
    <source>
        <strain evidence="3 4">CCFEE 6315</strain>
    </source>
</reference>
<accession>A0A4V6WJZ1</accession>
<evidence type="ECO:0000313" key="3">
    <source>
        <dbReference type="EMBL" id="TKA34169.1"/>
    </source>
</evidence>
<dbReference type="InterPro" id="IPR056632">
    <property type="entry name" value="DUF7730"/>
</dbReference>
<dbReference type="InterPro" id="IPR038883">
    <property type="entry name" value="AN11006-like"/>
</dbReference>
<dbReference type="AlphaFoldDB" id="A0A4V6WJZ1"/>